<dbReference type="Gene3D" id="3.30.1390.10">
    <property type="match status" value="1"/>
</dbReference>
<evidence type="ECO:0000313" key="3">
    <source>
        <dbReference type="EMBL" id="CDL92691.1"/>
    </source>
</evidence>
<dbReference type="EMBL" id="CBXI010000044">
    <property type="protein sequence ID" value="CDL92691.1"/>
    <property type="molecule type" value="Genomic_DNA"/>
</dbReference>
<dbReference type="GO" id="GO:0030163">
    <property type="term" value="P:protein catabolic process"/>
    <property type="evidence" value="ECO:0007669"/>
    <property type="project" value="InterPro"/>
</dbReference>
<proteinExistence type="inferred from homology"/>
<dbReference type="GeneID" id="29419438"/>
<comment type="similarity">
    <text evidence="1">Belongs to the ClpS family.</text>
</comment>
<dbReference type="GO" id="GO:0006508">
    <property type="term" value="P:proteolysis"/>
    <property type="evidence" value="ECO:0007669"/>
    <property type="project" value="UniProtKB-UniRule"/>
</dbReference>
<sequence length="99" mass="11560">MDLKFIEKTKSETHVEKPRMYKVVIYNDDYTTMNFVVKVLVCIFKKQRDEANKIMYTVHRKGMGIAGVYCYDIAATKMSQAIRMAKNSGFPLKFSMEED</sequence>
<name>W6N831_CLOTY</name>
<dbReference type="AlphaFoldDB" id="W6N831"/>
<evidence type="ECO:0000259" key="2">
    <source>
        <dbReference type="Pfam" id="PF02617"/>
    </source>
</evidence>
<comment type="caution">
    <text evidence="3">The sequence shown here is derived from an EMBL/GenBank/DDBJ whole genome shotgun (WGS) entry which is preliminary data.</text>
</comment>
<dbReference type="HAMAP" id="MF_00302">
    <property type="entry name" value="ClpS"/>
    <property type="match status" value="1"/>
</dbReference>
<gene>
    <name evidence="1" type="primary">clpS</name>
    <name evidence="3" type="ORF">CTDIVETGP_2761</name>
</gene>
<keyword evidence="4" id="KW-1185">Reference proteome</keyword>
<accession>W6N831</accession>
<dbReference type="RefSeq" id="WP_017752141.1">
    <property type="nucleotide sequence ID" value="NZ_CBXI010000044.1"/>
</dbReference>
<dbReference type="FunFam" id="3.30.1390.10:FF:000002">
    <property type="entry name" value="ATP-dependent Clp protease adapter protein ClpS"/>
    <property type="match status" value="1"/>
</dbReference>
<reference evidence="3 4" key="1">
    <citation type="journal article" date="2015" name="Genome Announc.">
        <title>Draft Genome Sequence of Clostridium tyrobutyricum Strain DIVETGP, Isolated from Cow's Milk for Grana Padano Production.</title>
        <authorList>
            <person name="Soggiu A."/>
            <person name="Piras C."/>
            <person name="Gaiarsa S."/>
            <person name="Sassera D."/>
            <person name="Roncada P."/>
            <person name="Bendixen E."/>
            <person name="Brasca M."/>
            <person name="Bonizzi L."/>
        </authorList>
    </citation>
    <scope>NUCLEOTIDE SEQUENCE [LARGE SCALE GENOMIC DNA]</scope>
    <source>
        <strain evidence="3 4">DIVETGP</strain>
    </source>
</reference>
<feature type="domain" description="Adaptor protein ClpS core" evidence="2">
    <location>
        <begin position="16"/>
        <end position="94"/>
    </location>
</feature>
<dbReference type="SUPFAM" id="SSF54736">
    <property type="entry name" value="ClpS-like"/>
    <property type="match status" value="1"/>
</dbReference>
<keyword evidence="3" id="KW-0378">Hydrolase</keyword>
<dbReference type="InterPro" id="IPR003769">
    <property type="entry name" value="ClpS_core"/>
</dbReference>
<evidence type="ECO:0000313" key="4">
    <source>
        <dbReference type="Proteomes" id="UP000019482"/>
    </source>
</evidence>
<comment type="subunit">
    <text evidence="1">Binds to the N-terminal domain of the chaperone ClpA.</text>
</comment>
<keyword evidence="3" id="KW-0645">Protease</keyword>
<dbReference type="PANTHER" id="PTHR33473:SF19">
    <property type="entry name" value="ATP-DEPENDENT CLP PROTEASE ADAPTER PROTEIN CLPS"/>
    <property type="match status" value="1"/>
</dbReference>
<dbReference type="InterPro" id="IPR022935">
    <property type="entry name" value="ClpS"/>
</dbReference>
<dbReference type="PANTHER" id="PTHR33473">
    <property type="entry name" value="ATP-DEPENDENT CLP PROTEASE ADAPTER PROTEIN CLPS1, CHLOROPLASTIC"/>
    <property type="match status" value="1"/>
</dbReference>
<dbReference type="InterPro" id="IPR014719">
    <property type="entry name" value="Ribosomal_bL12_C/ClpS-like"/>
</dbReference>
<dbReference type="Pfam" id="PF02617">
    <property type="entry name" value="ClpS"/>
    <property type="match status" value="1"/>
</dbReference>
<comment type="function">
    <text evidence="1">Involved in the modulation of the specificity of the ClpAP-mediated ATP-dependent protein degradation.</text>
</comment>
<dbReference type="OrthoDB" id="9796121at2"/>
<dbReference type="GO" id="GO:0008233">
    <property type="term" value="F:peptidase activity"/>
    <property type="evidence" value="ECO:0007669"/>
    <property type="project" value="UniProtKB-KW"/>
</dbReference>
<organism evidence="3 4">
    <name type="scientific">Clostridium tyrobutyricum DIVETGP</name>
    <dbReference type="NCBI Taxonomy" id="1408889"/>
    <lineage>
        <taxon>Bacteria</taxon>
        <taxon>Bacillati</taxon>
        <taxon>Bacillota</taxon>
        <taxon>Clostridia</taxon>
        <taxon>Eubacteriales</taxon>
        <taxon>Clostridiaceae</taxon>
        <taxon>Clostridium</taxon>
    </lineage>
</organism>
<dbReference type="Proteomes" id="UP000019482">
    <property type="component" value="Unassembled WGS sequence"/>
</dbReference>
<protein>
    <recommendedName>
        <fullName evidence="1">ATP-dependent Clp protease adapter protein ClpS</fullName>
    </recommendedName>
</protein>
<evidence type="ECO:0000256" key="1">
    <source>
        <dbReference type="HAMAP-Rule" id="MF_00302"/>
    </source>
</evidence>